<evidence type="ECO:0000313" key="2">
    <source>
        <dbReference type="EMBL" id="RJF74281.1"/>
    </source>
</evidence>
<dbReference type="EMBL" id="QYYD01000011">
    <property type="protein sequence ID" value="RJF74281.1"/>
    <property type="molecule type" value="Genomic_DNA"/>
</dbReference>
<dbReference type="Gene3D" id="3.40.960.10">
    <property type="entry name" value="VSR Endonuclease"/>
    <property type="match status" value="1"/>
</dbReference>
<gene>
    <name evidence="2" type="ORF">D4Q52_12295</name>
</gene>
<dbReference type="InterPro" id="IPR011335">
    <property type="entry name" value="Restrct_endonuc-II-like"/>
</dbReference>
<comment type="caution">
    <text evidence="2">The sequence shown here is derived from an EMBL/GenBank/DDBJ whole genome shotgun (WGS) entry which is preliminary data.</text>
</comment>
<dbReference type="InterPro" id="IPR007569">
    <property type="entry name" value="DUF559"/>
</dbReference>
<accession>A0A418VDN5</accession>
<dbReference type="OrthoDB" id="570572at2"/>
<evidence type="ECO:0000313" key="3">
    <source>
        <dbReference type="Proteomes" id="UP000285523"/>
    </source>
</evidence>
<sequence>MEVRLQSRSSAVIGLSELGERVTRLAAGERLTITGIGVDEIRQALTTSQAERPALILPTGRSTEVILRQLIDDLAELALGCWPRWYGQDCVKPDGLPVLPTGRSDVSAPWFRAASKRAAAGYAPVFRRIARSIAFTQLMRAIGPHDPILVALIDPVDAARAAPLIQVLEWCAGQGASVVALFPSRPAAVPPFERLLYGAIAVVATAEPLLTRFIAPTGQAHHASLIEQRVAAALQQDGELGPLFACNQTVALGGYGNPRVDLLWRDGRIVVELDGPEHQADPNFANDRHRDYELLVAGHLVLRITNQQVSTDLQAAVEKIRMVVRFRQSTLNIQS</sequence>
<proteinExistence type="predicted"/>
<name>A0A418VDN5_RHOPL</name>
<protein>
    <submittedName>
        <fullName evidence="2">DUF559 domain-containing protein</fullName>
    </submittedName>
</protein>
<reference evidence="2 3" key="1">
    <citation type="submission" date="2018-09" db="EMBL/GenBank/DDBJ databases">
        <title>Draft genome sequence of Rhodopseudomonas palustris 2.1.18.</title>
        <authorList>
            <person name="Robertson S.L."/>
            <person name="Meyer T.E."/>
            <person name="Kyndt J.A."/>
        </authorList>
    </citation>
    <scope>NUCLEOTIDE SEQUENCE [LARGE SCALE GENOMIC DNA]</scope>
    <source>
        <strain evidence="2 3">2.1.18</strain>
    </source>
</reference>
<dbReference type="AlphaFoldDB" id="A0A418VDN5"/>
<feature type="domain" description="DUF559" evidence="1">
    <location>
        <begin position="260"/>
        <end position="324"/>
    </location>
</feature>
<dbReference type="Proteomes" id="UP000285523">
    <property type="component" value="Unassembled WGS sequence"/>
</dbReference>
<evidence type="ECO:0000259" key="1">
    <source>
        <dbReference type="Pfam" id="PF04480"/>
    </source>
</evidence>
<dbReference type="Pfam" id="PF04480">
    <property type="entry name" value="DUF559"/>
    <property type="match status" value="1"/>
</dbReference>
<dbReference type="SUPFAM" id="SSF52980">
    <property type="entry name" value="Restriction endonuclease-like"/>
    <property type="match status" value="1"/>
</dbReference>
<organism evidence="2 3">
    <name type="scientific">Rhodopseudomonas palustris</name>
    <dbReference type="NCBI Taxonomy" id="1076"/>
    <lineage>
        <taxon>Bacteria</taxon>
        <taxon>Pseudomonadati</taxon>
        <taxon>Pseudomonadota</taxon>
        <taxon>Alphaproteobacteria</taxon>
        <taxon>Hyphomicrobiales</taxon>
        <taxon>Nitrobacteraceae</taxon>
        <taxon>Rhodopseudomonas</taxon>
    </lineage>
</organism>